<sequence length="85" mass="8685">MESASGVGVTSSTGVSVTPGAPAVVVTPGTPNTVPRAHVPGGVMAQADTRTMVNGNQKTTVTTYWANVPANVTSDAGFRRWQSLK</sequence>
<evidence type="ECO:0000313" key="2">
    <source>
        <dbReference type="EMBL" id="QJW85126.1"/>
    </source>
</evidence>
<evidence type="ECO:0000313" key="3">
    <source>
        <dbReference type="Proteomes" id="UP000500826"/>
    </source>
</evidence>
<proteinExistence type="predicted"/>
<feature type="compositionally biased region" description="Low complexity" evidence="1">
    <location>
        <begin position="1"/>
        <end position="35"/>
    </location>
</feature>
<name>A0ABX6P827_9BURK</name>
<dbReference type="Proteomes" id="UP000500826">
    <property type="component" value="Chromosome"/>
</dbReference>
<feature type="region of interest" description="Disordered" evidence="1">
    <location>
        <begin position="1"/>
        <end position="40"/>
    </location>
</feature>
<organism evidence="2 3">
    <name type="scientific">Ramlibacter terrae</name>
    <dbReference type="NCBI Taxonomy" id="2732511"/>
    <lineage>
        <taxon>Bacteria</taxon>
        <taxon>Pseudomonadati</taxon>
        <taxon>Pseudomonadota</taxon>
        <taxon>Betaproteobacteria</taxon>
        <taxon>Burkholderiales</taxon>
        <taxon>Comamonadaceae</taxon>
        <taxon>Ramlibacter</taxon>
    </lineage>
</organism>
<protein>
    <submittedName>
        <fullName evidence="2">Uncharacterized protein</fullName>
    </submittedName>
</protein>
<gene>
    <name evidence="2" type="ORF">HK414_21760</name>
</gene>
<reference evidence="2 3" key="1">
    <citation type="submission" date="2020-05" db="EMBL/GenBank/DDBJ databases">
        <title>Ramlibacter rhizophilus sp. nov., isolated from rhizosphere soil of national flower Mugunghwa from South Korea.</title>
        <authorList>
            <person name="Zheng-Fei Y."/>
            <person name="Huan T."/>
        </authorList>
    </citation>
    <scope>NUCLEOTIDE SEQUENCE [LARGE SCALE GENOMIC DNA]</scope>
    <source>
        <strain evidence="2 3">H242</strain>
    </source>
</reference>
<accession>A0ABX6P827</accession>
<keyword evidence="3" id="KW-1185">Reference proteome</keyword>
<dbReference type="EMBL" id="CP053418">
    <property type="protein sequence ID" value="QJW85126.1"/>
    <property type="molecule type" value="Genomic_DNA"/>
</dbReference>
<evidence type="ECO:0000256" key="1">
    <source>
        <dbReference type="SAM" id="MobiDB-lite"/>
    </source>
</evidence>